<evidence type="ECO:0008006" key="3">
    <source>
        <dbReference type="Google" id="ProtNLM"/>
    </source>
</evidence>
<proteinExistence type="predicted"/>
<keyword evidence="2" id="KW-1185">Reference proteome</keyword>
<dbReference type="Gene3D" id="2.180.10.10">
    <property type="entry name" value="RHS repeat-associated core"/>
    <property type="match status" value="1"/>
</dbReference>
<protein>
    <recommendedName>
        <fullName evidence="3">YD repeat-containing protein</fullName>
    </recommendedName>
</protein>
<evidence type="ECO:0000313" key="2">
    <source>
        <dbReference type="Proteomes" id="UP000318815"/>
    </source>
</evidence>
<dbReference type="AlphaFoldDB" id="A0A5C6LUC5"/>
<comment type="caution">
    <text evidence="1">The sequence shown here is derived from an EMBL/GenBank/DDBJ whole genome shotgun (WGS) entry which is preliminary data.</text>
</comment>
<accession>A0A5C6LUC5</accession>
<dbReference type="Proteomes" id="UP000318815">
    <property type="component" value="Unassembled WGS sequence"/>
</dbReference>
<dbReference type="RefSeq" id="WP_146304979.1">
    <property type="nucleotide sequence ID" value="NZ_VOHS01000007.1"/>
</dbReference>
<dbReference type="OrthoDB" id="1149716at2"/>
<name>A0A5C6LUC5_9BACT</name>
<gene>
    <name evidence="1" type="ORF">FEF09_10035</name>
</gene>
<evidence type="ECO:0000313" key="1">
    <source>
        <dbReference type="EMBL" id="TWW00823.1"/>
    </source>
</evidence>
<sequence>MFKHLILFLTCTTGIVACQSPTPKFNPNPQKRAFIRNEIDNAYRRNWHTYRLHGHVKNIAQFTFSTAAADTSTSGYETKEYLLFDSTGNLAERIVYNKGIFSTKALHKYNAEGKLTDILYYDSKGQFSFRTYNVYDPEGNLVEEGQRNKDSSTPKQVFTGFDRYGGLVSQSSGDNIVEYLNTYDNDSVLVEQEGLMNKVPAGKITWKFDSIGHMIEQSQYAINGDLIYRKKTDFNAQGLPVLLSILQQGKGENIQQIAYDSSGSVIRQASVNPVDGTLSDATSTSYEYDTAGNWTKATVHGAGDVITGVIIRTISYY</sequence>
<reference evidence="1 2" key="1">
    <citation type="submission" date="2019-08" db="EMBL/GenBank/DDBJ databases">
        <title>Whole genome sequencing of chitin degrading bacteria Chitinophaga pinensis YS16.</title>
        <authorList>
            <person name="Singh R.P."/>
            <person name="Manchanda G."/>
            <person name="Maurya I.K."/>
            <person name="Joshi N.K."/>
            <person name="Srivastava A.K."/>
        </authorList>
    </citation>
    <scope>NUCLEOTIDE SEQUENCE [LARGE SCALE GENOMIC DNA]</scope>
    <source>
        <strain evidence="1 2">YS-16</strain>
    </source>
</reference>
<organism evidence="1 2">
    <name type="scientific">Chitinophaga pinensis</name>
    <dbReference type="NCBI Taxonomy" id="79329"/>
    <lineage>
        <taxon>Bacteria</taxon>
        <taxon>Pseudomonadati</taxon>
        <taxon>Bacteroidota</taxon>
        <taxon>Chitinophagia</taxon>
        <taxon>Chitinophagales</taxon>
        <taxon>Chitinophagaceae</taxon>
        <taxon>Chitinophaga</taxon>
    </lineage>
</organism>
<dbReference type="EMBL" id="VOHS01000007">
    <property type="protein sequence ID" value="TWW00823.1"/>
    <property type="molecule type" value="Genomic_DNA"/>
</dbReference>
<dbReference type="PROSITE" id="PS51257">
    <property type="entry name" value="PROKAR_LIPOPROTEIN"/>
    <property type="match status" value="1"/>
</dbReference>